<gene>
    <name evidence="8" type="ORF">CO137_01140</name>
</gene>
<evidence type="ECO:0000256" key="6">
    <source>
        <dbReference type="ARBA" id="ARBA00023002"/>
    </source>
</evidence>
<evidence type="ECO:0000256" key="2">
    <source>
        <dbReference type="ARBA" id="ARBA00022630"/>
    </source>
</evidence>
<organism evidence="8 9">
    <name type="scientific">Candidatus Magasanikbacteria bacterium CG_4_9_14_3_um_filter_32_9</name>
    <dbReference type="NCBI Taxonomy" id="1974644"/>
    <lineage>
        <taxon>Bacteria</taxon>
        <taxon>Candidatus Magasanikiibacteriota</taxon>
    </lineage>
</organism>
<comment type="cofactor">
    <cofactor evidence="1">
        <name>FMN</name>
        <dbReference type="ChEBI" id="CHEBI:58210"/>
    </cofactor>
</comment>
<keyword evidence="6" id="KW-0560">Oxidoreductase</keyword>
<comment type="caution">
    <text evidence="8">The sequence shown here is derived from an EMBL/GenBank/DDBJ whole genome shotgun (WGS) entry which is preliminary data.</text>
</comment>
<keyword evidence="2" id="KW-0285">Flavoprotein</keyword>
<dbReference type="Proteomes" id="UP000230843">
    <property type="component" value="Unassembled WGS sequence"/>
</dbReference>
<dbReference type="Pfam" id="PF01207">
    <property type="entry name" value="Dus"/>
    <property type="match status" value="1"/>
</dbReference>
<keyword evidence="4" id="KW-0819">tRNA processing</keyword>
<dbReference type="InterPro" id="IPR018517">
    <property type="entry name" value="tRNA_hU_synthase_CS"/>
</dbReference>
<dbReference type="PROSITE" id="PS01136">
    <property type="entry name" value="UPF0034"/>
    <property type="match status" value="1"/>
</dbReference>
<evidence type="ECO:0000256" key="3">
    <source>
        <dbReference type="ARBA" id="ARBA00022643"/>
    </source>
</evidence>
<keyword evidence="3" id="KW-0288">FMN</keyword>
<dbReference type="PANTHER" id="PTHR45846">
    <property type="entry name" value="TRNA-DIHYDROURIDINE(47) SYNTHASE [NAD(P)(+)]-LIKE"/>
    <property type="match status" value="1"/>
</dbReference>
<dbReference type="AlphaFoldDB" id="A0A2M7Z791"/>
<reference evidence="9" key="1">
    <citation type="submission" date="2017-09" db="EMBL/GenBank/DDBJ databases">
        <title>Depth-based differentiation of microbial function through sediment-hosted aquifers and enrichment of novel symbionts in the deep terrestrial subsurface.</title>
        <authorList>
            <person name="Probst A.J."/>
            <person name="Ladd B."/>
            <person name="Jarett J.K."/>
            <person name="Geller-Mcgrath D.E."/>
            <person name="Sieber C.M.K."/>
            <person name="Emerson J.B."/>
            <person name="Anantharaman K."/>
            <person name="Thomas B.C."/>
            <person name="Malmstrom R."/>
            <person name="Stieglmeier M."/>
            <person name="Klingl A."/>
            <person name="Woyke T."/>
            <person name="Ryan C.M."/>
            <person name="Banfield J.F."/>
        </authorList>
    </citation>
    <scope>NUCLEOTIDE SEQUENCE [LARGE SCALE GENOMIC DNA]</scope>
</reference>
<evidence type="ECO:0000259" key="7">
    <source>
        <dbReference type="Pfam" id="PF01207"/>
    </source>
</evidence>
<evidence type="ECO:0000256" key="5">
    <source>
        <dbReference type="ARBA" id="ARBA00022857"/>
    </source>
</evidence>
<feature type="domain" description="DUS-like FMN-binding" evidence="7">
    <location>
        <begin position="13"/>
        <end position="133"/>
    </location>
</feature>
<evidence type="ECO:0000256" key="1">
    <source>
        <dbReference type="ARBA" id="ARBA00001917"/>
    </source>
</evidence>
<evidence type="ECO:0000256" key="4">
    <source>
        <dbReference type="ARBA" id="ARBA00022694"/>
    </source>
</evidence>
<feature type="non-terminal residue" evidence="8">
    <location>
        <position position="136"/>
    </location>
</feature>
<sequence length="136" mass="14908">MNWTENKQPILGLAPMADMTDSPFCKTVRSIGGADVVFREMVSSEALVRNSGKTLKMTEFAEEERPIVQQIFGSEPKTMARAARIILDHSNPEGIDINMGCPVYKMTSNFNGAALMKDTELAGRIVKAVKTEIGDV</sequence>
<dbReference type="EMBL" id="PFVJ01000027">
    <property type="protein sequence ID" value="PJA90050.1"/>
    <property type="molecule type" value="Genomic_DNA"/>
</dbReference>
<dbReference type="InterPro" id="IPR035587">
    <property type="entry name" value="DUS-like_FMN-bd"/>
</dbReference>
<proteinExistence type="predicted"/>
<evidence type="ECO:0000313" key="9">
    <source>
        <dbReference type="Proteomes" id="UP000230843"/>
    </source>
</evidence>
<name>A0A2M7Z791_9BACT</name>
<dbReference type="PANTHER" id="PTHR45846:SF1">
    <property type="entry name" value="TRNA-DIHYDROURIDINE(47) SYNTHASE [NAD(P)(+)]-LIKE"/>
    <property type="match status" value="1"/>
</dbReference>
<dbReference type="InterPro" id="IPR013785">
    <property type="entry name" value="Aldolase_TIM"/>
</dbReference>
<dbReference type="GO" id="GO:0050660">
    <property type="term" value="F:flavin adenine dinucleotide binding"/>
    <property type="evidence" value="ECO:0007669"/>
    <property type="project" value="InterPro"/>
</dbReference>
<dbReference type="GO" id="GO:0017150">
    <property type="term" value="F:tRNA dihydrouridine synthase activity"/>
    <property type="evidence" value="ECO:0007669"/>
    <property type="project" value="InterPro"/>
</dbReference>
<accession>A0A2M7Z791</accession>
<dbReference type="CDD" id="cd02801">
    <property type="entry name" value="DUS_like_FMN"/>
    <property type="match status" value="1"/>
</dbReference>
<protein>
    <submittedName>
        <fullName evidence="8">tRNA dihydrouridine synthase DusB</fullName>
    </submittedName>
</protein>
<dbReference type="GO" id="GO:0003723">
    <property type="term" value="F:RNA binding"/>
    <property type="evidence" value="ECO:0007669"/>
    <property type="project" value="TreeGrafter"/>
</dbReference>
<dbReference type="Gene3D" id="3.20.20.70">
    <property type="entry name" value="Aldolase class I"/>
    <property type="match status" value="1"/>
</dbReference>
<dbReference type="SUPFAM" id="SSF51395">
    <property type="entry name" value="FMN-linked oxidoreductases"/>
    <property type="match status" value="1"/>
</dbReference>
<keyword evidence="5" id="KW-0521">NADP</keyword>
<evidence type="ECO:0000313" key="8">
    <source>
        <dbReference type="EMBL" id="PJA90050.1"/>
    </source>
</evidence>